<dbReference type="NCBIfam" id="TIGR01392">
    <property type="entry name" value="homoserO_Ac_trn"/>
    <property type="match status" value="1"/>
</dbReference>
<organism evidence="5 6">
    <name type="scientific">Kocuria palustris PEL</name>
    <dbReference type="NCBI Taxonomy" id="1236550"/>
    <lineage>
        <taxon>Bacteria</taxon>
        <taxon>Bacillati</taxon>
        <taxon>Actinomycetota</taxon>
        <taxon>Actinomycetes</taxon>
        <taxon>Micrococcales</taxon>
        <taxon>Micrococcaceae</taxon>
        <taxon>Kocuria</taxon>
    </lineage>
</organism>
<feature type="active site" evidence="2 3">
    <location>
        <position position="343"/>
    </location>
</feature>
<dbReference type="GO" id="GO:0004414">
    <property type="term" value="F:homoserine O-acetyltransferase activity"/>
    <property type="evidence" value="ECO:0007669"/>
    <property type="project" value="UniProtKB-UniRule"/>
</dbReference>
<comment type="function">
    <text evidence="2">Transfers an acetyl group from acetyl-CoA to L-homoserine, forming acetyl-L-homoserine.</text>
</comment>
<keyword evidence="1 2" id="KW-0808">Transferase</keyword>
<dbReference type="Pfam" id="PF00561">
    <property type="entry name" value="Abhydrolase_1"/>
    <property type="match status" value="1"/>
</dbReference>
<dbReference type="GO" id="GO:0005737">
    <property type="term" value="C:cytoplasm"/>
    <property type="evidence" value="ECO:0007669"/>
    <property type="project" value="UniProtKB-SubCell"/>
</dbReference>
<reference evidence="5 6" key="1">
    <citation type="journal article" date="2014" name="Genome Announc.">
        <title>Draft Genome Sequence of Kocuria palustris PEL.</title>
        <authorList>
            <person name="Sharma G."/>
            <person name="Khatri I."/>
            <person name="Subramanian S."/>
        </authorList>
    </citation>
    <scope>NUCLEOTIDE SEQUENCE [LARGE SCALE GENOMIC DNA]</scope>
    <source>
        <strain evidence="5 6">PEL</strain>
    </source>
</reference>
<keyword evidence="6" id="KW-1185">Reference proteome</keyword>
<dbReference type="Gene3D" id="3.40.50.1820">
    <property type="entry name" value="alpha/beta hydrolase"/>
    <property type="match status" value="1"/>
</dbReference>
<dbReference type="STRING" id="71999.KPaMU14_08825"/>
<dbReference type="InterPro" id="IPR008220">
    <property type="entry name" value="HAT_MetX-like"/>
</dbReference>
<dbReference type="EC" id="2.3.1.31" evidence="2"/>
<comment type="caution">
    <text evidence="2">Lacks conserved residue(s) required for the propagation of feature annotation.</text>
</comment>
<evidence type="ECO:0000313" key="5">
    <source>
        <dbReference type="EMBL" id="EME36285.1"/>
    </source>
</evidence>
<comment type="similarity">
    <text evidence="2">Belongs to the AB hydrolase superfamily. MetX family.</text>
</comment>
<dbReference type="PANTHER" id="PTHR32268:SF11">
    <property type="entry name" value="HOMOSERINE O-ACETYLTRANSFERASE"/>
    <property type="match status" value="1"/>
</dbReference>
<sequence length="393" mass="42065">MTAIQSTTPRSQQPFRTEGLLRRARIGDLGLESGAVLPDVELAYETWGELDDRASNAVLVPHALTGDTHVTRGRVAEDATSFDRVSAEAPGWWDGLVGPGRAIDTDRFFVVAINMLGGCYGSTGPSTLIPEDSPRAGLPWGSDFPAVTIRDSVRAEQRLAEQLGIASWRLVVGGSMGGARALEWAATFPEQVRACAVIASTAASSAEQIAWGQAQRLAIRNDPDFRGGDYYDGVIPSVGLGIARRIAHTTYRAAPDLNARFGNAAQAGEDPGAPLPGRRRGRYAIESYLDHQAAKLVGRFDANSYLVLNDALMGHDVGRGRGGVRQALAATTCDWLVASVDSDRLYLPSESEDLARLLPGDVPHRTIRSGAGHDGFLIEHEQIGELVRAAFLS</sequence>
<comment type="pathway">
    <text evidence="2">Amino-acid biosynthesis; L-methionine biosynthesis via de novo pathway; O-acetyl-L-homoserine from L-homoserine: step 1/1.</text>
</comment>
<keyword evidence="2" id="KW-0963">Cytoplasm</keyword>
<evidence type="ECO:0000256" key="3">
    <source>
        <dbReference type="PIRSR" id="PIRSR000443-1"/>
    </source>
</evidence>
<evidence type="ECO:0000313" key="6">
    <source>
        <dbReference type="Proteomes" id="UP000009877"/>
    </source>
</evidence>
<feature type="active site" description="Nucleophile" evidence="2 3">
    <location>
        <position position="175"/>
    </location>
</feature>
<proteinExistence type="inferred from homology"/>
<comment type="caution">
    <text evidence="5">The sequence shown here is derived from an EMBL/GenBank/DDBJ whole genome shotgun (WGS) entry which is preliminary data.</text>
</comment>
<dbReference type="HAMAP" id="MF_00296">
    <property type="entry name" value="MetX_acyltransf"/>
    <property type="match status" value="1"/>
</dbReference>
<gene>
    <name evidence="2" type="primary">metXA</name>
    <name evidence="5" type="ORF">C884_00576</name>
</gene>
<comment type="subunit">
    <text evidence="2">Homodimer.</text>
</comment>
<dbReference type="GO" id="GO:0009086">
    <property type="term" value="P:methionine biosynthetic process"/>
    <property type="evidence" value="ECO:0007669"/>
    <property type="project" value="UniProtKB-UniRule"/>
</dbReference>
<name>M2YCN8_9MICC</name>
<comment type="subcellular location">
    <subcellularLocation>
        <location evidence="2">Cytoplasm</location>
    </subcellularLocation>
</comment>
<dbReference type="InterPro" id="IPR029058">
    <property type="entry name" value="AB_hydrolase_fold"/>
</dbReference>
<feature type="binding site" evidence="2">
    <location>
        <position position="244"/>
    </location>
    <ligand>
        <name>substrate</name>
    </ligand>
</feature>
<dbReference type="EMBL" id="ANHZ02000016">
    <property type="protein sequence ID" value="EME36285.1"/>
    <property type="molecule type" value="Genomic_DNA"/>
</dbReference>
<dbReference type="PANTHER" id="PTHR32268">
    <property type="entry name" value="HOMOSERINE O-ACETYLTRANSFERASE"/>
    <property type="match status" value="1"/>
</dbReference>
<dbReference type="InterPro" id="IPR000073">
    <property type="entry name" value="AB_hydrolase_1"/>
</dbReference>
<evidence type="ECO:0000259" key="4">
    <source>
        <dbReference type="Pfam" id="PF00561"/>
    </source>
</evidence>
<accession>M2YCN8</accession>
<evidence type="ECO:0000256" key="2">
    <source>
        <dbReference type="HAMAP-Rule" id="MF_00296"/>
    </source>
</evidence>
<dbReference type="RefSeq" id="WP_006214999.1">
    <property type="nucleotide sequence ID" value="NZ_ANHZ02000016.1"/>
</dbReference>
<feature type="active site" evidence="2 3">
    <location>
        <position position="373"/>
    </location>
</feature>
<dbReference type="SUPFAM" id="SSF53474">
    <property type="entry name" value="alpha/beta-Hydrolases"/>
    <property type="match status" value="1"/>
</dbReference>
<protein>
    <recommendedName>
        <fullName evidence="2">Homoserine O-acetyltransferase</fullName>
        <shortName evidence="2">HAT</shortName>
        <ecNumber evidence="2">2.3.1.31</ecNumber>
    </recommendedName>
    <alternativeName>
        <fullName evidence="2">Homoserine transacetylase</fullName>
        <shortName evidence="2">HTA</shortName>
    </alternativeName>
</protein>
<keyword evidence="2" id="KW-0012">Acyltransferase</keyword>
<feature type="binding site" evidence="2">
    <location>
        <position position="374"/>
    </location>
    <ligand>
        <name>substrate</name>
    </ligand>
</feature>
<evidence type="ECO:0000256" key="1">
    <source>
        <dbReference type="ARBA" id="ARBA00022679"/>
    </source>
</evidence>
<dbReference type="NCBIfam" id="NF001209">
    <property type="entry name" value="PRK00175.1"/>
    <property type="match status" value="1"/>
</dbReference>
<dbReference type="PIRSF" id="PIRSF000443">
    <property type="entry name" value="Homoser_Ac_trans"/>
    <property type="match status" value="1"/>
</dbReference>
<keyword evidence="2" id="KW-0486">Methionine biosynthesis</keyword>
<feature type="domain" description="AB hydrolase-1" evidence="4">
    <location>
        <begin position="57"/>
        <end position="377"/>
    </location>
</feature>
<dbReference type="Proteomes" id="UP000009877">
    <property type="component" value="Unassembled WGS sequence"/>
</dbReference>
<dbReference type="GO" id="GO:0009092">
    <property type="term" value="P:homoserine metabolic process"/>
    <property type="evidence" value="ECO:0007669"/>
    <property type="project" value="TreeGrafter"/>
</dbReference>
<dbReference type="UniPathway" id="UPA00051">
    <property type="reaction ID" value="UER00074"/>
</dbReference>
<comment type="catalytic activity">
    <reaction evidence="2">
        <text>L-homoserine + acetyl-CoA = O-acetyl-L-homoserine + CoA</text>
        <dbReference type="Rhea" id="RHEA:13701"/>
        <dbReference type="ChEBI" id="CHEBI:57287"/>
        <dbReference type="ChEBI" id="CHEBI:57288"/>
        <dbReference type="ChEBI" id="CHEBI:57476"/>
        <dbReference type="ChEBI" id="CHEBI:57716"/>
        <dbReference type="EC" id="2.3.1.31"/>
    </reaction>
</comment>
<dbReference type="AlphaFoldDB" id="M2YCN8"/>
<keyword evidence="2" id="KW-0028">Amino-acid biosynthesis</keyword>